<evidence type="ECO:0000313" key="1">
    <source>
        <dbReference type="EMBL" id="WCR01411.1"/>
    </source>
</evidence>
<gene>
    <name evidence="1" type="ORF">JHX88_10640</name>
</gene>
<proteinExistence type="predicted"/>
<dbReference type="RefSeq" id="WP_076523979.1">
    <property type="nucleotide sequence ID" value="NZ_CP067140.1"/>
</dbReference>
<dbReference type="Proteomes" id="UP001215549">
    <property type="component" value="Chromosome"/>
</dbReference>
<keyword evidence="2" id="KW-1185">Reference proteome</keyword>
<dbReference type="EMBL" id="CP067140">
    <property type="protein sequence ID" value="WCR01411.1"/>
    <property type="molecule type" value="Genomic_DNA"/>
</dbReference>
<name>A0ABY7S2X1_9RHOB</name>
<sequence length="70" mass="7772">MSRIDGGFDGGKKTAKKSIVLAPAGHLKGLNSGFEIQIVPYFIECHLFWNALEDLAHAEKDRFLPKLSDE</sequence>
<evidence type="ECO:0000313" key="2">
    <source>
        <dbReference type="Proteomes" id="UP001215549"/>
    </source>
</evidence>
<organism evidence="1 2">
    <name type="scientific">Paracoccus saliphilus</name>
    <dbReference type="NCBI Taxonomy" id="405559"/>
    <lineage>
        <taxon>Bacteria</taxon>
        <taxon>Pseudomonadati</taxon>
        <taxon>Pseudomonadota</taxon>
        <taxon>Alphaproteobacteria</taxon>
        <taxon>Rhodobacterales</taxon>
        <taxon>Paracoccaceae</taxon>
        <taxon>Paracoccus</taxon>
    </lineage>
</organism>
<protein>
    <submittedName>
        <fullName evidence="1">Uncharacterized protein</fullName>
    </submittedName>
</protein>
<reference evidence="1 2" key="1">
    <citation type="submission" date="2021-01" db="EMBL/GenBank/DDBJ databases">
        <title>Biogeographic distribution of Paracoccus.</title>
        <authorList>
            <person name="Hollensteiner J."/>
            <person name="Leineberger J."/>
            <person name="Brinkhoff T."/>
            <person name="Daniel R."/>
        </authorList>
    </citation>
    <scope>NUCLEOTIDE SEQUENCE [LARGE SCALE GENOMIC DNA]</scope>
    <source>
        <strain evidence="1 2">DSM 18447</strain>
    </source>
</reference>
<accession>A0ABY7S2X1</accession>